<reference evidence="3" key="1">
    <citation type="submission" date="2018-03" db="EMBL/GenBank/DDBJ databases">
        <title>Ecological and genomic features of two cosmopolitan and abundant freshwater picocyanobacteria.</title>
        <authorList>
            <person name="Cabello-Yeves P.J."/>
            <person name="Picazo A."/>
            <person name="Camacho A."/>
            <person name="Callieri C."/>
            <person name="Rosselli R."/>
            <person name="Roda-Garcia J."/>
            <person name="Coutinho F.H."/>
            <person name="Rodriguez-Valera F."/>
        </authorList>
    </citation>
    <scope>NUCLEOTIDE SEQUENCE [LARGE SCALE GENOMIC DNA]</scope>
    <source>
        <strain evidence="3">Tous</strain>
    </source>
</reference>
<dbReference type="PANTHER" id="PTHR43689">
    <property type="entry name" value="HYDROLASE"/>
    <property type="match status" value="1"/>
</dbReference>
<feature type="domain" description="AB hydrolase-1" evidence="1">
    <location>
        <begin position="51"/>
        <end position="287"/>
    </location>
</feature>
<dbReference type="STRING" id="1910958.BTM30_02670"/>
<evidence type="ECO:0000313" key="3">
    <source>
        <dbReference type="Proteomes" id="UP000240206"/>
    </source>
</evidence>
<name>A0A2P7EF60_9SYNE</name>
<dbReference type="Pfam" id="PF12697">
    <property type="entry name" value="Abhydrolase_6"/>
    <property type="match status" value="1"/>
</dbReference>
<dbReference type="SUPFAM" id="SSF53474">
    <property type="entry name" value="alpha/beta-Hydrolases"/>
    <property type="match status" value="1"/>
</dbReference>
<dbReference type="EMBL" id="PXVC01000018">
    <property type="protein sequence ID" value="PSI01834.1"/>
    <property type="molecule type" value="Genomic_DNA"/>
</dbReference>
<dbReference type="InterPro" id="IPR029058">
    <property type="entry name" value="AB_hydrolase_fold"/>
</dbReference>
<evidence type="ECO:0000259" key="1">
    <source>
        <dbReference type="Pfam" id="PF12697"/>
    </source>
</evidence>
<dbReference type="InterPro" id="IPR000073">
    <property type="entry name" value="AB_hydrolase_1"/>
</dbReference>
<keyword evidence="3" id="KW-1185">Reference proteome</keyword>
<protein>
    <submittedName>
        <fullName evidence="2">Alpha/beta hydrolase</fullName>
    </submittedName>
</protein>
<feature type="unsure residue" description="I or L" evidence="2">
    <location>
        <position position="206"/>
    </location>
</feature>
<gene>
    <name evidence="2" type="ORF">C7K08_05985</name>
</gene>
<dbReference type="PRINTS" id="PR00111">
    <property type="entry name" value="ABHYDROLASE"/>
</dbReference>
<evidence type="ECO:0000313" key="2">
    <source>
        <dbReference type="EMBL" id="PSI01834.1"/>
    </source>
</evidence>
<dbReference type="AlphaFoldDB" id="A0A2P7EF60"/>
<dbReference type="GO" id="GO:0016787">
    <property type="term" value="F:hydrolase activity"/>
    <property type="evidence" value="ECO:0007669"/>
    <property type="project" value="UniProtKB-KW"/>
</dbReference>
<proteinExistence type="predicted"/>
<dbReference type="PANTHER" id="PTHR43689:SF8">
    <property type="entry name" value="ALPHA_BETA-HYDROLASES SUPERFAMILY PROTEIN"/>
    <property type="match status" value="1"/>
</dbReference>
<accession>A0A2P7EF60</accession>
<sequence>MLSSLNWAAQQLKDPQGRALAASIRWLALDLPGKLADLEWPVAVVGQGKPILMLHGFDSSFLEFRRLAPLLASSHQLWIPDLCGFGFSPRPPGAAYGPQLVLSHLKALLPLIQAANQFEKIGLIGASMGGAVALQLAMALEQSNPQLVDKMLLLAPAGITGKARPLPAPFNKFGVAFLGLPAVRRGLCRQAFADPKASVGPAEEELASLHLKTPGWAESLATFASSGGFAEVDGALPSCELQVLWGANDRILPAAQRQAAATRLGDCCTELKSCGHLPHLDQPTLVASHWRQSR</sequence>
<organism evidence="2 3">
    <name type="scientific">Synechococcus lacustris str. Tous</name>
    <dbReference type="NCBI Taxonomy" id="1910958"/>
    <lineage>
        <taxon>Bacteria</taxon>
        <taxon>Bacillati</taxon>
        <taxon>Cyanobacteriota</taxon>
        <taxon>Cyanophyceae</taxon>
        <taxon>Synechococcales</taxon>
        <taxon>Synechococcaceae</taxon>
        <taxon>Synechococcus</taxon>
    </lineage>
</organism>
<dbReference type="Gene3D" id="3.40.50.1820">
    <property type="entry name" value="alpha/beta hydrolase"/>
    <property type="match status" value="1"/>
</dbReference>
<keyword evidence="2" id="KW-0378">Hydrolase</keyword>
<comment type="caution">
    <text evidence="2">The sequence shown here is derived from an EMBL/GenBank/DDBJ whole genome shotgun (WGS) entry which is preliminary data.</text>
</comment>
<dbReference type="Proteomes" id="UP000240206">
    <property type="component" value="Unassembled WGS sequence"/>
</dbReference>